<dbReference type="InterPro" id="IPR019186">
    <property type="entry name" value="Nucleolar_protein_12"/>
</dbReference>
<dbReference type="EMBL" id="JANBOJ010000319">
    <property type="protein sequence ID" value="KAJ1719933.1"/>
    <property type="molecule type" value="Genomic_DNA"/>
</dbReference>
<feature type="region of interest" description="Disordered" evidence="5">
    <location>
        <begin position="93"/>
        <end position="147"/>
    </location>
</feature>
<evidence type="ECO:0000313" key="6">
    <source>
        <dbReference type="EMBL" id="KAJ1719933.1"/>
    </source>
</evidence>
<evidence type="ECO:0000313" key="7">
    <source>
        <dbReference type="Proteomes" id="UP001149813"/>
    </source>
</evidence>
<evidence type="ECO:0008006" key="8">
    <source>
        <dbReference type="Google" id="ProtNLM"/>
    </source>
</evidence>
<protein>
    <recommendedName>
        <fullName evidence="8">Nucleolar protein 12</fullName>
    </recommendedName>
</protein>
<feature type="compositionally biased region" description="Basic and acidic residues" evidence="5">
    <location>
        <begin position="217"/>
        <end position="242"/>
    </location>
</feature>
<name>A0A9W7XWZ2_9FUNG</name>
<dbReference type="Pfam" id="PF09805">
    <property type="entry name" value="Nop25"/>
    <property type="match status" value="1"/>
</dbReference>
<feature type="region of interest" description="Disordered" evidence="5">
    <location>
        <begin position="197"/>
        <end position="255"/>
    </location>
</feature>
<keyword evidence="7" id="KW-1185">Reference proteome</keyword>
<organism evidence="6 7">
    <name type="scientific">Coemansia erecta</name>
    <dbReference type="NCBI Taxonomy" id="147472"/>
    <lineage>
        <taxon>Eukaryota</taxon>
        <taxon>Fungi</taxon>
        <taxon>Fungi incertae sedis</taxon>
        <taxon>Zoopagomycota</taxon>
        <taxon>Kickxellomycotina</taxon>
        <taxon>Kickxellomycetes</taxon>
        <taxon>Kickxellales</taxon>
        <taxon>Kickxellaceae</taxon>
        <taxon>Coemansia</taxon>
    </lineage>
</organism>
<comment type="subcellular location">
    <subcellularLocation>
        <location evidence="1">Nucleus</location>
        <location evidence="1">Nucleolus</location>
    </subcellularLocation>
</comment>
<comment type="similarity">
    <text evidence="2">Belongs to the RRP17 family.</text>
</comment>
<evidence type="ECO:0000256" key="1">
    <source>
        <dbReference type="ARBA" id="ARBA00004604"/>
    </source>
</evidence>
<evidence type="ECO:0000256" key="4">
    <source>
        <dbReference type="ARBA" id="ARBA00023242"/>
    </source>
</evidence>
<evidence type="ECO:0000256" key="3">
    <source>
        <dbReference type="ARBA" id="ARBA00023054"/>
    </source>
</evidence>
<feature type="compositionally biased region" description="Basic residues" evidence="5">
    <location>
        <begin position="243"/>
        <end position="255"/>
    </location>
</feature>
<sequence>MSDNTAVLTKGAQIYSKKRKARKEQVEEVSFDPKDRRTFLTGFHKRKVQRRERAVEQAKLREREEKLLLRKERREQQHEALVNKIRENKSIYGIVDSDSDELGNSQSGDESAGAEDGEGSGQEESGDEEEENEEEGGNVETSVLRGEDSITTVRIVRDLDLNALGEDEDMLERRLTPQQLIGRLRKDIVDRSRRAAVEEQEQEEASKKTSKKKTKKFRYETKAKRAAKNSKDRAKSKSATHERRAKKGTGKPGRK</sequence>
<dbReference type="OrthoDB" id="551633at2759"/>
<feature type="region of interest" description="Disordered" evidence="5">
    <location>
        <begin position="46"/>
        <end position="73"/>
    </location>
</feature>
<dbReference type="PANTHER" id="PTHR14577:SF0">
    <property type="entry name" value="NUCLEOLAR PROTEIN 12"/>
    <property type="match status" value="1"/>
</dbReference>
<dbReference type="Proteomes" id="UP001149813">
    <property type="component" value="Unassembled WGS sequence"/>
</dbReference>
<proteinExistence type="inferred from homology"/>
<dbReference type="GO" id="GO:0019843">
    <property type="term" value="F:rRNA binding"/>
    <property type="evidence" value="ECO:0007669"/>
    <property type="project" value="TreeGrafter"/>
</dbReference>
<dbReference type="GO" id="GO:0005730">
    <property type="term" value="C:nucleolus"/>
    <property type="evidence" value="ECO:0007669"/>
    <property type="project" value="UniProtKB-SubCell"/>
</dbReference>
<evidence type="ECO:0000256" key="5">
    <source>
        <dbReference type="SAM" id="MobiDB-lite"/>
    </source>
</evidence>
<reference evidence="6" key="1">
    <citation type="submission" date="2022-07" db="EMBL/GenBank/DDBJ databases">
        <title>Phylogenomic reconstructions and comparative analyses of Kickxellomycotina fungi.</title>
        <authorList>
            <person name="Reynolds N.K."/>
            <person name="Stajich J.E."/>
            <person name="Barry K."/>
            <person name="Grigoriev I.V."/>
            <person name="Crous P."/>
            <person name="Smith M.E."/>
        </authorList>
    </citation>
    <scope>NUCLEOTIDE SEQUENCE</scope>
    <source>
        <strain evidence="6">NBRC 32514</strain>
    </source>
</reference>
<gene>
    <name evidence="6" type="ORF">LPJ53_005376</name>
</gene>
<evidence type="ECO:0000256" key="2">
    <source>
        <dbReference type="ARBA" id="ARBA00007175"/>
    </source>
</evidence>
<dbReference type="PANTHER" id="PTHR14577">
    <property type="entry name" value="NUCLEOLAR PROTEIN 12"/>
    <property type="match status" value="1"/>
</dbReference>
<keyword evidence="4" id="KW-0539">Nucleus</keyword>
<accession>A0A9W7XWZ2</accession>
<keyword evidence="3" id="KW-0175">Coiled coil</keyword>
<comment type="caution">
    <text evidence="6">The sequence shown here is derived from an EMBL/GenBank/DDBJ whole genome shotgun (WGS) entry which is preliminary data.</text>
</comment>
<dbReference type="AlphaFoldDB" id="A0A9W7XWZ2"/>
<feature type="compositionally biased region" description="Acidic residues" evidence="5">
    <location>
        <begin position="124"/>
        <end position="137"/>
    </location>
</feature>
<feature type="compositionally biased region" description="Basic and acidic residues" evidence="5">
    <location>
        <begin position="51"/>
        <end position="73"/>
    </location>
</feature>